<evidence type="ECO:0000313" key="2">
    <source>
        <dbReference type="EMBL" id="KAK3286778.1"/>
    </source>
</evidence>
<dbReference type="Proteomes" id="UP001190700">
    <property type="component" value="Unassembled WGS sequence"/>
</dbReference>
<evidence type="ECO:0000256" key="1">
    <source>
        <dbReference type="SAM" id="MobiDB-lite"/>
    </source>
</evidence>
<feature type="region of interest" description="Disordered" evidence="1">
    <location>
        <begin position="46"/>
        <end position="84"/>
    </location>
</feature>
<comment type="caution">
    <text evidence="2">The sequence shown here is derived from an EMBL/GenBank/DDBJ whole genome shotgun (WGS) entry which is preliminary data.</text>
</comment>
<dbReference type="EMBL" id="LGRX02001130">
    <property type="protein sequence ID" value="KAK3286778.1"/>
    <property type="molecule type" value="Genomic_DNA"/>
</dbReference>
<protein>
    <submittedName>
        <fullName evidence="2">Uncharacterized protein</fullName>
    </submittedName>
</protein>
<dbReference type="AlphaFoldDB" id="A0AAE0GZ07"/>
<reference evidence="2 3" key="1">
    <citation type="journal article" date="2015" name="Genome Biol. Evol.">
        <title>Comparative Genomics of a Bacterivorous Green Alga Reveals Evolutionary Causalities and Consequences of Phago-Mixotrophic Mode of Nutrition.</title>
        <authorList>
            <person name="Burns J.A."/>
            <person name="Paasch A."/>
            <person name="Narechania A."/>
            <person name="Kim E."/>
        </authorList>
    </citation>
    <scope>NUCLEOTIDE SEQUENCE [LARGE SCALE GENOMIC DNA]</scope>
    <source>
        <strain evidence="2 3">PLY_AMNH</strain>
    </source>
</reference>
<organism evidence="2 3">
    <name type="scientific">Cymbomonas tetramitiformis</name>
    <dbReference type="NCBI Taxonomy" id="36881"/>
    <lineage>
        <taxon>Eukaryota</taxon>
        <taxon>Viridiplantae</taxon>
        <taxon>Chlorophyta</taxon>
        <taxon>Pyramimonadophyceae</taxon>
        <taxon>Pyramimonadales</taxon>
        <taxon>Pyramimonadaceae</taxon>
        <taxon>Cymbomonas</taxon>
    </lineage>
</organism>
<evidence type="ECO:0000313" key="3">
    <source>
        <dbReference type="Proteomes" id="UP001190700"/>
    </source>
</evidence>
<accession>A0AAE0GZ07</accession>
<keyword evidence="3" id="KW-1185">Reference proteome</keyword>
<gene>
    <name evidence="2" type="ORF">CYMTET_5680</name>
</gene>
<proteinExistence type="predicted"/>
<sequence>MASKGTSKKKVAFRRDTGATVPCCQNAISSAVPTGFTVLEAPDPEPNVHMNMLSAADQPDEGGDSCATDDTGDEGVAPTQPPTRLGCGAPVASFGHSFLTSSLVCTLFVVCAAAAPLTASGVGGASEHVCAALPVSGARRAAPAAAMPAALPPAGFRPGRVGPARRVVA</sequence>
<name>A0AAE0GZ07_9CHLO</name>